<dbReference type="EMBL" id="JAALHA020000010">
    <property type="protein sequence ID" value="MDR9896997.1"/>
    <property type="molecule type" value="Genomic_DNA"/>
</dbReference>
<keyword evidence="2" id="KW-0645">Protease</keyword>
<evidence type="ECO:0000313" key="2">
    <source>
        <dbReference type="EMBL" id="MDR9896997.1"/>
    </source>
</evidence>
<keyword evidence="1" id="KW-1133">Transmembrane helix</keyword>
<name>A0AAP5IBD8_9CYAN</name>
<keyword evidence="1" id="KW-0472">Membrane</keyword>
<evidence type="ECO:0000313" key="3">
    <source>
        <dbReference type="Proteomes" id="UP000667802"/>
    </source>
</evidence>
<accession>A0AAP5IBD8</accession>
<dbReference type="RefSeq" id="WP_208345338.1">
    <property type="nucleotide sequence ID" value="NZ_CAWQFN010000641.1"/>
</dbReference>
<dbReference type="GO" id="GO:0006508">
    <property type="term" value="P:proteolysis"/>
    <property type="evidence" value="ECO:0007669"/>
    <property type="project" value="UniProtKB-KW"/>
</dbReference>
<gene>
    <name evidence="2" type="ORF">G7B40_020855</name>
</gene>
<dbReference type="SUPFAM" id="SSF50494">
    <property type="entry name" value="Trypsin-like serine proteases"/>
    <property type="match status" value="1"/>
</dbReference>
<feature type="transmembrane region" description="Helical" evidence="1">
    <location>
        <begin position="34"/>
        <end position="52"/>
    </location>
</feature>
<organism evidence="2 3">
    <name type="scientific">Aetokthonos hydrillicola Thurmond2011</name>
    <dbReference type="NCBI Taxonomy" id="2712845"/>
    <lineage>
        <taxon>Bacteria</taxon>
        <taxon>Bacillati</taxon>
        <taxon>Cyanobacteriota</taxon>
        <taxon>Cyanophyceae</taxon>
        <taxon>Nostocales</taxon>
        <taxon>Hapalosiphonaceae</taxon>
        <taxon>Aetokthonos</taxon>
    </lineage>
</organism>
<keyword evidence="3" id="KW-1185">Reference proteome</keyword>
<protein>
    <submittedName>
        <fullName evidence="2">S1C family serine protease</fullName>
    </submittedName>
</protein>
<dbReference type="AlphaFoldDB" id="A0AAP5IBD8"/>
<dbReference type="Gene3D" id="2.40.10.10">
    <property type="entry name" value="Trypsin-like serine proteases"/>
    <property type="match status" value="1"/>
</dbReference>
<keyword evidence="1" id="KW-0812">Transmembrane</keyword>
<dbReference type="InterPro" id="IPR043504">
    <property type="entry name" value="Peptidase_S1_PA_chymotrypsin"/>
</dbReference>
<dbReference type="Proteomes" id="UP000667802">
    <property type="component" value="Unassembled WGS sequence"/>
</dbReference>
<proteinExistence type="predicted"/>
<sequence length="175" mass="18887">MKHDQQDLEKDLRLSDNKQPIYRRSTLPKPATNLLMFLLGAGIAILGSYLVFYNQQSPKQYVGSVSTSAPVSTPNPSIAPSTTAITPGANSIANTVKQVGPAVVRINSTKTVTSKLPEEFSDPFFRQFFGSGIPNKPSRQIVRGIGSGFIINADGQILNLSLQTAQLPANTQQTQ</sequence>
<keyword evidence="2" id="KW-0378">Hydrolase</keyword>
<reference evidence="3" key="1">
    <citation type="journal article" date="2021" name="Science">
        <title>Hunting the eagle killer: A cyanobacterial neurotoxin causes vacuolar myelinopathy.</title>
        <authorList>
            <person name="Breinlinger S."/>
            <person name="Phillips T.J."/>
            <person name="Haram B.N."/>
            <person name="Mares J."/>
            <person name="Martinez Yerena J.A."/>
            <person name="Hrouzek P."/>
            <person name="Sobotka R."/>
            <person name="Henderson W.M."/>
            <person name="Schmieder P."/>
            <person name="Williams S.M."/>
            <person name="Lauderdale J.D."/>
            <person name="Wilde H.D."/>
            <person name="Gerrin W."/>
            <person name="Kust A."/>
            <person name="Washington J.W."/>
            <person name="Wagner C."/>
            <person name="Geier B."/>
            <person name="Liebeke M."/>
            <person name="Enke H."/>
            <person name="Niedermeyer T.H.J."/>
            <person name="Wilde S.B."/>
        </authorList>
    </citation>
    <scope>NUCLEOTIDE SEQUENCE [LARGE SCALE GENOMIC DNA]</scope>
    <source>
        <strain evidence="3">Thurmond2011</strain>
    </source>
</reference>
<dbReference type="GO" id="GO:0008233">
    <property type="term" value="F:peptidase activity"/>
    <property type="evidence" value="ECO:0007669"/>
    <property type="project" value="UniProtKB-KW"/>
</dbReference>
<dbReference type="InterPro" id="IPR009003">
    <property type="entry name" value="Peptidase_S1_PA"/>
</dbReference>
<comment type="caution">
    <text evidence="2">The sequence shown here is derived from an EMBL/GenBank/DDBJ whole genome shotgun (WGS) entry which is preliminary data.</text>
</comment>
<evidence type="ECO:0000256" key="1">
    <source>
        <dbReference type="SAM" id="Phobius"/>
    </source>
</evidence>